<keyword evidence="13" id="KW-0458">Lysosome</keyword>
<organism evidence="20 21">
    <name type="scientific">Callorhinchus milii</name>
    <name type="common">Ghost shark</name>
    <dbReference type="NCBI Taxonomy" id="7868"/>
    <lineage>
        <taxon>Eukaryota</taxon>
        <taxon>Metazoa</taxon>
        <taxon>Chordata</taxon>
        <taxon>Craniata</taxon>
        <taxon>Vertebrata</taxon>
        <taxon>Chondrichthyes</taxon>
        <taxon>Holocephali</taxon>
        <taxon>Chimaeriformes</taxon>
        <taxon>Callorhinchidae</taxon>
        <taxon>Callorhinchus</taxon>
    </lineage>
</organism>
<comment type="subcellular location">
    <subcellularLocation>
        <location evidence="4">Lysosome</location>
    </subcellularLocation>
</comment>
<dbReference type="InterPro" id="IPR016286">
    <property type="entry name" value="FUC_metazoa-typ"/>
</dbReference>
<dbReference type="InterPro" id="IPR018526">
    <property type="entry name" value="Glyco_hydro_29_CS"/>
</dbReference>
<dbReference type="InterPro" id="IPR017853">
    <property type="entry name" value="GH"/>
</dbReference>
<keyword evidence="10" id="KW-0378">Hydrolase</keyword>
<dbReference type="InterPro" id="IPR057739">
    <property type="entry name" value="Glyco_hydro_29_N"/>
</dbReference>
<dbReference type="Gene3D" id="2.60.40.1180">
    <property type="entry name" value="Golgi alpha-mannosidase II"/>
    <property type="match status" value="1"/>
</dbReference>
<name>A0A4W3II75_CALMI</name>
<evidence type="ECO:0000259" key="18">
    <source>
        <dbReference type="Pfam" id="PF01120"/>
    </source>
</evidence>
<comment type="catalytic activity">
    <reaction evidence="2">
        <text>a neolactoside IV(2)-alpha-Fuc-nLc4Cer(d18:0) + H2O = a neolactoside nLc4Cer(d18:0) + L-fucose</text>
        <dbReference type="Rhea" id="RHEA:49308"/>
        <dbReference type="ChEBI" id="CHEBI:2181"/>
        <dbReference type="ChEBI" id="CHEBI:15377"/>
        <dbReference type="ChEBI" id="CHEBI:91119"/>
        <dbReference type="ChEBI" id="CHEBI:91121"/>
    </reaction>
    <physiologicalReaction direction="left-to-right" evidence="2">
        <dbReference type="Rhea" id="RHEA:49309"/>
    </physiologicalReaction>
</comment>
<comment type="catalytic activity">
    <reaction evidence="1">
        <text>a neolactoside IV(2)-alpha-Fuc-nLc4Cer(d18:1(4E)) + H2O = a neolactoside nLc4Cer(d18:1(4E)) + L-fucose</text>
        <dbReference type="Rhea" id="RHEA:48224"/>
        <dbReference type="ChEBI" id="CHEBI:2181"/>
        <dbReference type="ChEBI" id="CHEBI:15377"/>
        <dbReference type="ChEBI" id="CHEBI:17006"/>
        <dbReference type="ChEBI" id="CHEBI:28691"/>
    </reaction>
    <physiologicalReaction direction="left-to-right" evidence="1">
        <dbReference type="Rhea" id="RHEA:48225"/>
    </physiologicalReaction>
</comment>
<dbReference type="Ensembl" id="ENSCMIT00000030450.1">
    <property type="protein sequence ID" value="ENSCMIP00000029984.1"/>
    <property type="gene ID" value="ENSCMIG00000012936.1"/>
</dbReference>
<dbReference type="Proteomes" id="UP000314986">
    <property type="component" value="Unassembled WGS sequence"/>
</dbReference>
<dbReference type="Gene3D" id="3.20.20.80">
    <property type="entry name" value="Glycosidases"/>
    <property type="match status" value="1"/>
</dbReference>
<comment type="similarity">
    <text evidence="5">Belongs to the glycosyl hydrolase 29 family.</text>
</comment>
<feature type="domain" description="Glycoside hydrolase family 29 N-terminal" evidence="18">
    <location>
        <begin position="1"/>
        <end position="265"/>
    </location>
</feature>
<dbReference type="Pfam" id="PF01120">
    <property type="entry name" value="Alpha_L_fucos"/>
    <property type="match status" value="1"/>
</dbReference>
<evidence type="ECO:0000256" key="8">
    <source>
        <dbReference type="ARBA" id="ARBA00014025"/>
    </source>
</evidence>
<comment type="function">
    <text evidence="3">Alpha-L-fucosidase is responsible for hydrolyzing the alpha-1,6-linked fucose joined to the reducing-end N-acetylglucosamine of the carbohydrate moieties of glycoproteins.</text>
</comment>
<dbReference type="GeneTree" id="ENSGT00440000035378"/>
<dbReference type="OMA" id="LPEHKWE"/>
<proteinExistence type="inferred from homology"/>
<dbReference type="PRINTS" id="PR00741">
    <property type="entry name" value="GLHYDRLASE29"/>
</dbReference>
<evidence type="ECO:0000256" key="9">
    <source>
        <dbReference type="ARBA" id="ARBA00022729"/>
    </source>
</evidence>
<reference evidence="21" key="3">
    <citation type="journal article" date="2014" name="Nature">
        <title>Elephant shark genome provides unique insights into gnathostome evolution.</title>
        <authorList>
            <consortium name="International Elephant Shark Genome Sequencing Consortium"/>
            <person name="Venkatesh B."/>
            <person name="Lee A.P."/>
            <person name="Ravi V."/>
            <person name="Maurya A.K."/>
            <person name="Lian M.M."/>
            <person name="Swann J.B."/>
            <person name="Ohta Y."/>
            <person name="Flajnik M.F."/>
            <person name="Sutoh Y."/>
            <person name="Kasahara M."/>
            <person name="Hoon S."/>
            <person name="Gangu V."/>
            <person name="Roy S.W."/>
            <person name="Irimia M."/>
            <person name="Korzh V."/>
            <person name="Kondrychyn I."/>
            <person name="Lim Z.W."/>
            <person name="Tay B.H."/>
            <person name="Tohari S."/>
            <person name="Kong K.W."/>
            <person name="Ho S."/>
            <person name="Lorente-Galdos B."/>
            <person name="Quilez J."/>
            <person name="Marques-Bonet T."/>
            <person name="Raney B.J."/>
            <person name="Ingham P.W."/>
            <person name="Tay A."/>
            <person name="Hillier L.W."/>
            <person name="Minx P."/>
            <person name="Boehm T."/>
            <person name="Wilson R.K."/>
            <person name="Brenner S."/>
            <person name="Warren W.C."/>
        </authorList>
    </citation>
    <scope>NUCLEOTIDE SEQUENCE [LARGE SCALE GENOMIC DNA]</scope>
</reference>
<evidence type="ECO:0000259" key="19">
    <source>
        <dbReference type="Pfam" id="PF16757"/>
    </source>
</evidence>
<protein>
    <recommendedName>
        <fullName evidence="8">Tissue alpha-L-fucosidase</fullName>
        <ecNumber evidence="7">3.2.1.51</ecNumber>
    </recommendedName>
    <alternativeName>
        <fullName evidence="15">Alpha-L-fucosidase I</fullName>
    </alternativeName>
    <alternativeName>
        <fullName evidence="16">Alpha-L-fucoside fucohydrolase 1</fullName>
    </alternativeName>
</protein>
<dbReference type="SUPFAM" id="SSF51445">
    <property type="entry name" value="(Trans)glycosidases"/>
    <property type="match status" value="1"/>
</dbReference>
<keyword evidence="12" id="KW-0325">Glycoprotein</keyword>
<evidence type="ECO:0000256" key="3">
    <source>
        <dbReference type="ARBA" id="ARBA00004071"/>
    </source>
</evidence>
<evidence type="ECO:0000256" key="4">
    <source>
        <dbReference type="ARBA" id="ARBA00004371"/>
    </source>
</evidence>
<sequence>YPDFASQFTAEFFDPDQWADLIQDSGARYVVLTSKHHEGFTNWPSPVSWNWNSVDTGPHRDLVGDLATAVRKRNIHYGVYHSLLEWFNPLYMKDKKNNFKTQEFVMRKTMPELYELVMRYKPEIIWSDGDWEAPDSYWNSTEFLAWLYNYSPVKDTVVTNDRWGVGCRCKHGGFFNCDDKYSPSKLQNHKWEMCTSIDKRSWGYRRNMKLNEMMDLPTILSSLMDTISYGGNFLLNIGPTKEGTIAPAFQQSLHGLGQWLRVNGEAVYASKPWRVQQENSTDRVWYTSKGSAVYATFLNWPETNTLTLQSPEVTSTTQVTMLGVSQPLKWSHSSPKGISIMLSSLPWPTLPSRLGWTVKLEGVF</sequence>
<evidence type="ECO:0000256" key="11">
    <source>
        <dbReference type="ARBA" id="ARBA00023098"/>
    </source>
</evidence>
<dbReference type="GO" id="GO:0005764">
    <property type="term" value="C:lysosome"/>
    <property type="evidence" value="ECO:0007669"/>
    <property type="project" value="UniProtKB-SubCell"/>
</dbReference>
<evidence type="ECO:0000256" key="5">
    <source>
        <dbReference type="ARBA" id="ARBA00007951"/>
    </source>
</evidence>
<keyword evidence="21" id="KW-1185">Reference proteome</keyword>
<reference evidence="21" key="2">
    <citation type="journal article" date="2007" name="PLoS Biol.">
        <title>Survey sequencing and comparative analysis of the elephant shark (Callorhinchus milii) genome.</title>
        <authorList>
            <person name="Venkatesh B."/>
            <person name="Kirkness E.F."/>
            <person name="Loh Y.H."/>
            <person name="Halpern A.L."/>
            <person name="Lee A.P."/>
            <person name="Johnson J."/>
            <person name="Dandona N."/>
            <person name="Viswanathan L.D."/>
            <person name="Tay A."/>
            <person name="Venter J.C."/>
            <person name="Strausberg R.L."/>
            <person name="Brenner S."/>
        </authorList>
    </citation>
    <scope>NUCLEOTIDE SEQUENCE [LARGE SCALE GENOMIC DNA]</scope>
</reference>
<evidence type="ECO:0000256" key="12">
    <source>
        <dbReference type="ARBA" id="ARBA00023180"/>
    </source>
</evidence>
<evidence type="ECO:0000256" key="1">
    <source>
        <dbReference type="ARBA" id="ARBA00000321"/>
    </source>
</evidence>
<dbReference type="InterPro" id="IPR031919">
    <property type="entry name" value="Fucosidase_C"/>
</dbReference>
<reference evidence="21" key="1">
    <citation type="journal article" date="2006" name="Science">
        <title>Ancient noncoding elements conserved in the human genome.</title>
        <authorList>
            <person name="Venkatesh B."/>
            <person name="Kirkness E.F."/>
            <person name="Loh Y.H."/>
            <person name="Halpern A.L."/>
            <person name="Lee A.P."/>
            <person name="Johnson J."/>
            <person name="Dandona N."/>
            <person name="Viswanathan L.D."/>
            <person name="Tay A."/>
            <person name="Venter J.C."/>
            <person name="Strausberg R.L."/>
            <person name="Brenner S."/>
        </authorList>
    </citation>
    <scope>NUCLEOTIDE SEQUENCE [LARGE SCALE GENOMIC DNA]</scope>
</reference>
<evidence type="ECO:0000313" key="21">
    <source>
        <dbReference type="Proteomes" id="UP000314986"/>
    </source>
</evidence>
<dbReference type="PANTHER" id="PTHR10030:SF2">
    <property type="entry name" value="TISSUE ALPHA-L-FUCOSIDASE"/>
    <property type="match status" value="1"/>
</dbReference>
<dbReference type="EC" id="3.2.1.51" evidence="7"/>
<evidence type="ECO:0000313" key="20">
    <source>
        <dbReference type="Ensembl" id="ENSCMIP00000029984.1"/>
    </source>
</evidence>
<evidence type="ECO:0000256" key="14">
    <source>
        <dbReference type="ARBA" id="ARBA00023295"/>
    </source>
</evidence>
<reference evidence="20" key="4">
    <citation type="submission" date="2025-08" db="UniProtKB">
        <authorList>
            <consortium name="Ensembl"/>
        </authorList>
    </citation>
    <scope>IDENTIFICATION</scope>
</reference>
<dbReference type="STRING" id="7868.ENSCMIP00000029984"/>
<keyword evidence="9" id="KW-0732">Signal</keyword>
<keyword evidence="14" id="KW-0326">Glycosidase</keyword>
<evidence type="ECO:0000256" key="10">
    <source>
        <dbReference type="ARBA" id="ARBA00022801"/>
    </source>
</evidence>
<dbReference type="InterPro" id="IPR000933">
    <property type="entry name" value="Glyco_hydro_29"/>
</dbReference>
<evidence type="ECO:0000256" key="13">
    <source>
        <dbReference type="ARBA" id="ARBA00023228"/>
    </source>
</evidence>
<dbReference type="PANTHER" id="PTHR10030">
    <property type="entry name" value="ALPHA-L-FUCOSIDASE"/>
    <property type="match status" value="1"/>
</dbReference>
<evidence type="ECO:0000256" key="16">
    <source>
        <dbReference type="ARBA" id="ARBA00032971"/>
    </source>
</evidence>
<dbReference type="GO" id="GO:0006629">
    <property type="term" value="P:lipid metabolic process"/>
    <property type="evidence" value="ECO:0007669"/>
    <property type="project" value="UniProtKB-KW"/>
</dbReference>
<dbReference type="Pfam" id="PF16757">
    <property type="entry name" value="Fucosidase_C"/>
    <property type="match status" value="1"/>
</dbReference>
<dbReference type="AlphaFoldDB" id="A0A4W3II75"/>
<feature type="site" description="May be important for catalysis" evidence="17">
    <location>
        <position position="194"/>
    </location>
</feature>
<dbReference type="FunFam" id="3.20.20.80:FF:000027">
    <property type="entry name" value="Alpha-L-fucosidase"/>
    <property type="match status" value="1"/>
</dbReference>
<reference evidence="20" key="5">
    <citation type="submission" date="2025-09" db="UniProtKB">
        <authorList>
            <consortium name="Ensembl"/>
        </authorList>
    </citation>
    <scope>IDENTIFICATION</scope>
</reference>
<keyword evidence="11" id="KW-0443">Lipid metabolism</keyword>
<dbReference type="GO" id="GO:0004560">
    <property type="term" value="F:alpha-L-fucosidase activity"/>
    <property type="evidence" value="ECO:0007669"/>
    <property type="project" value="UniProtKB-EC"/>
</dbReference>
<dbReference type="PROSITE" id="PS00385">
    <property type="entry name" value="ALPHA_L_FUCOSIDASE"/>
    <property type="match status" value="1"/>
</dbReference>
<evidence type="ECO:0000256" key="15">
    <source>
        <dbReference type="ARBA" id="ARBA00031765"/>
    </source>
</evidence>
<comment type="subunit">
    <text evidence="6">Homotetramer.</text>
</comment>
<dbReference type="FunFam" id="2.60.40.1180:FF:000013">
    <property type="entry name" value="Alpha-L-fucosidase"/>
    <property type="match status" value="1"/>
</dbReference>
<dbReference type="PIRSF" id="PIRSF001092">
    <property type="entry name" value="Alpha-L-fucosidase"/>
    <property type="match status" value="1"/>
</dbReference>
<evidence type="ECO:0000256" key="2">
    <source>
        <dbReference type="ARBA" id="ARBA00000419"/>
    </source>
</evidence>
<accession>A0A4W3II75</accession>
<dbReference type="InParanoid" id="A0A4W3II75"/>
<evidence type="ECO:0000256" key="7">
    <source>
        <dbReference type="ARBA" id="ARBA00012662"/>
    </source>
</evidence>
<dbReference type="GO" id="GO:0016139">
    <property type="term" value="P:glycoside catabolic process"/>
    <property type="evidence" value="ECO:0007669"/>
    <property type="project" value="TreeGrafter"/>
</dbReference>
<dbReference type="SMART" id="SM00812">
    <property type="entry name" value="Alpha_L_fucos"/>
    <property type="match status" value="1"/>
</dbReference>
<evidence type="ECO:0000256" key="6">
    <source>
        <dbReference type="ARBA" id="ARBA00011881"/>
    </source>
</evidence>
<feature type="domain" description="Alpha-L-fucosidase C-terminal" evidence="19">
    <location>
        <begin position="276"/>
        <end position="361"/>
    </location>
</feature>
<dbReference type="GO" id="GO:0006004">
    <property type="term" value="P:fucose metabolic process"/>
    <property type="evidence" value="ECO:0007669"/>
    <property type="project" value="InterPro"/>
</dbReference>
<evidence type="ECO:0000256" key="17">
    <source>
        <dbReference type="PIRSR" id="PIRSR001092-1"/>
    </source>
</evidence>
<dbReference type="InterPro" id="IPR013780">
    <property type="entry name" value="Glyco_hydro_b"/>
</dbReference>